<protein>
    <recommendedName>
        <fullName evidence="9">General secretion pathway protein F</fullName>
    </recommendedName>
</protein>
<dbReference type="Gene3D" id="1.20.81.30">
    <property type="entry name" value="Type II secretion system (T2SS), domain F"/>
    <property type="match status" value="2"/>
</dbReference>
<evidence type="ECO:0000256" key="2">
    <source>
        <dbReference type="ARBA" id="ARBA00004651"/>
    </source>
</evidence>
<dbReference type="PANTHER" id="PTHR30012:SF0">
    <property type="entry name" value="TYPE II SECRETION SYSTEM PROTEIN F-RELATED"/>
    <property type="match status" value="1"/>
</dbReference>
<sequence length="407" mass="43763">MPNFAYRAKTAGGDNADGTIIAGDAREAMALLRRQALFPIEVTDRSARSGAFEWKLDLPKRVKAETIADTLTQLSDLLNGGVTLLESLTILAEQSADETMADVLADVRDRVADGENLDEALAAHPKVFSELVVSMVRAGLEGAFLEESLQHVAGFLQKQDAIRGKVSGAMTYPIVLMVVGGIVTVVLVMYVVPMFEPFFERLQRSGTGLPLATVLLLALSHSLVRFGVFVLIAAAGVVVMLRRAVGTPKGRRVLDRLKLKIPIAGSIFHSMAVSRFCRVLGTLLRNGVPLLKSLDISSTSTGNVLLAETIQKASENISSGNSLAAPLAASGLIPPQVMAMMRVAEESNSLDSVLVKIADRMDEKTERKLDAMVRLIEPLMLLIIGAMVMFIIVAVLLPVFDMNTALD</sequence>
<gene>
    <name evidence="13" type="primary">epsF_1</name>
    <name evidence="13" type="ORF">V7x_11830</name>
</gene>
<reference evidence="13 14" key="1">
    <citation type="submission" date="2019-02" db="EMBL/GenBank/DDBJ databases">
        <title>Deep-cultivation of Planctomycetes and their phenomic and genomic characterization uncovers novel biology.</title>
        <authorList>
            <person name="Wiegand S."/>
            <person name="Jogler M."/>
            <person name="Boedeker C."/>
            <person name="Pinto D."/>
            <person name="Vollmers J."/>
            <person name="Rivas-Marin E."/>
            <person name="Kohn T."/>
            <person name="Peeters S.H."/>
            <person name="Heuer A."/>
            <person name="Rast P."/>
            <person name="Oberbeckmann S."/>
            <person name="Bunk B."/>
            <person name="Jeske O."/>
            <person name="Meyerdierks A."/>
            <person name="Storesund J.E."/>
            <person name="Kallscheuer N."/>
            <person name="Luecker S."/>
            <person name="Lage O.M."/>
            <person name="Pohl T."/>
            <person name="Merkel B.J."/>
            <person name="Hornburger P."/>
            <person name="Mueller R.-W."/>
            <person name="Bruemmer F."/>
            <person name="Labrenz M."/>
            <person name="Spormann A.M."/>
            <person name="Op Den Camp H."/>
            <person name="Overmann J."/>
            <person name="Amann R."/>
            <person name="Jetten M.S.M."/>
            <person name="Mascher T."/>
            <person name="Medema M.H."/>
            <person name="Devos D.P."/>
            <person name="Kaster A.-K."/>
            <person name="Ovreas L."/>
            <person name="Rohde M."/>
            <person name="Galperin M.Y."/>
            <person name="Jogler C."/>
        </authorList>
    </citation>
    <scope>NUCLEOTIDE SEQUENCE [LARGE SCALE GENOMIC DNA]</scope>
    <source>
        <strain evidence="13 14">V7</strain>
    </source>
</reference>
<dbReference type="InterPro" id="IPR042094">
    <property type="entry name" value="T2SS_GspF_sf"/>
</dbReference>
<feature type="transmembrane region" description="Helical" evidence="11">
    <location>
        <begin position="172"/>
        <end position="192"/>
    </location>
</feature>
<evidence type="ECO:0000256" key="8">
    <source>
        <dbReference type="ARBA" id="ARBA00023136"/>
    </source>
</evidence>
<dbReference type="InterPro" id="IPR018076">
    <property type="entry name" value="T2SS_GspF_dom"/>
</dbReference>
<dbReference type="Proteomes" id="UP000316476">
    <property type="component" value="Unassembled WGS sequence"/>
</dbReference>
<proteinExistence type="inferred from homology"/>
<dbReference type="GO" id="GO:0005886">
    <property type="term" value="C:plasma membrane"/>
    <property type="evidence" value="ECO:0007669"/>
    <property type="project" value="UniProtKB-SubCell"/>
</dbReference>
<keyword evidence="5" id="KW-1003">Cell membrane</keyword>
<dbReference type="PANTHER" id="PTHR30012">
    <property type="entry name" value="GENERAL SECRETION PATHWAY PROTEIN"/>
    <property type="match status" value="1"/>
</dbReference>
<dbReference type="InterPro" id="IPR001992">
    <property type="entry name" value="T2SS_GspF/T4SS_PilC_CS"/>
</dbReference>
<comment type="similarity">
    <text evidence="3 10">Belongs to the GSP F family.</text>
</comment>
<name>A0A5C6FVJ4_9PLAN</name>
<feature type="transmembrane region" description="Helical" evidence="11">
    <location>
        <begin position="379"/>
        <end position="400"/>
    </location>
</feature>
<dbReference type="InterPro" id="IPR003004">
    <property type="entry name" value="GspF/PilC"/>
</dbReference>
<keyword evidence="6 10" id="KW-0812">Transmembrane</keyword>
<evidence type="ECO:0000256" key="7">
    <source>
        <dbReference type="ARBA" id="ARBA00022989"/>
    </source>
</evidence>
<dbReference type="GO" id="GO:0009306">
    <property type="term" value="P:protein secretion"/>
    <property type="evidence" value="ECO:0007669"/>
    <property type="project" value="InterPro"/>
</dbReference>
<evidence type="ECO:0000256" key="10">
    <source>
        <dbReference type="RuleBase" id="RU003923"/>
    </source>
</evidence>
<dbReference type="EMBL" id="SJPZ01000001">
    <property type="protein sequence ID" value="TWU65635.1"/>
    <property type="molecule type" value="Genomic_DNA"/>
</dbReference>
<dbReference type="Pfam" id="PF00482">
    <property type="entry name" value="T2SSF"/>
    <property type="match status" value="2"/>
</dbReference>
<dbReference type="PRINTS" id="PR00812">
    <property type="entry name" value="BCTERIALGSPF"/>
</dbReference>
<keyword evidence="8 11" id="KW-0472">Membrane</keyword>
<feature type="transmembrane region" description="Helical" evidence="11">
    <location>
        <begin position="212"/>
        <end position="241"/>
    </location>
</feature>
<evidence type="ECO:0000256" key="6">
    <source>
        <dbReference type="ARBA" id="ARBA00022692"/>
    </source>
</evidence>
<accession>A0A5C6FVJ4</accession>
<evidence type="ECO:0000256" key="5">
    <source>
        <dbReference type="ARBA" id="ARBA00022475"/>
    </source>
</evidence>
<evidence type="ECO:0000256" key="11">
    <source>
        <dbReference type="SAM" id="Phobius"/>
    </source>
</evidence>
<dbReference type="AlphaFoldDB" id="A0A5C6FVJ4"/>
<feature type="domain" description="Type II secretion system protein GspF" evidence="12">
    <location>
        <begin position="71"/>
        <end position="193"/>
    </location>
</feature>
<keyword evidence="4 10" id="KW-0813">Transport</keyword>
<evidence type="ECO:0000256" key="3">
    <source>
        <dbReference type="ARBA" id="ARBA00005745"/>
    </source>
</evidence>
<evidence type="ECO:0000256" key="1">
    <source>
        <dbReference type="ARBA" id="ARBA00002684"/>
    </source>
</evidence>
<evidence type="ECO:0000259" key="12">
    <source>
        <dbReference type="Pfam" id="PF00482"/>
    </source>
</evidence>
<evidence type="ECO:0000256" key="4">
    <source>
        <dbReference type="ARBA" id="ARBA00022448"/>
    </source>
</evidence>
<dbReference type="PROSITE" id="PS00874">
    <property type="entry name" value="T2SP_F"/>
    <property type="match status" value="1"/>
</dbReference>
<dbReference type="RefSeq" id="WP_146411874.1">
    <property type="nucleotide sequence ID" value="NZ_SJPZ01000001.1"/>
</dbReference>
<evidence type="ECO:0000313" key="14">
    <source>
        <dbReference type="Proteomes" id="UP000316476"/>
    </source>
</evidence>
<evidence type="ECO:0000313" key="13">
    <source>
        <dbReference type="EMBL" id="TWU65635.1"/>
    </source>
</evidence>
<evidence type="ECO:0000256" key="9">
    <source>
        <dbReference type="ARBA" id="ARBA00030750"/>
    </source>
</evidence>
<dbReference type="OrthoDB" id="9805682at2"/>
<comment type="caution">
    <text evidence="13">The sequence shown here is derived from an EMBL/GenBank/DDBJ whole genome shotgun (WGS) entry which is preliminary data.</text>
</comment>
<comment type="subcellular location">
    <subcellularLocation>
        <location evidence="2 10">Cell membrane</location>
        <topology evidence="2 10">Multi-pass membrane protein</topology>
    </subcellularLocation>
</comment>
<organism evidence="13 14">
    <name type="scientific">Crateriforma conspicua</name>
    <dbReference type="NCBI Taxonomy" id="2527996"/>
    <lineage>
        <taxon>Bacteria</taxon>
        <taxon>Pseudomonadati</taxon>
        <taxon>Planctomycetota</taxon>
        <taxon>Planctomycetia</taxon>
        <taxon>Planctomycetales</taxon>
        <taxon>Planctomycetaceae</taxon>
        <taxon>Crateriforma</taxon>
    </lineage>
</organism>
<comment type="function">
    <text evidence="1">Component of the type II secretion system inner membrane complex required for the energy-dependent secretion of extracellular factors such as proteases and toxins from the periplasm.</text>
</comment>
<feature type="domain" description="Type II secretion system protein GspF" evidence="12">
    <location>
        <begin position="276"/>
        <end position="398"/>
    </location>
</feature>
<keyword evidence="7 11" id="KW-1133">Transmembrane helix</keyword>